<evidence type="ECO:0008006" key="4">
    <source>
        <dbReference type="Google" id="ProtNLM"/>
    </source>
</evidence>
<keyword evidence="1" id="KW-0472">Membrane</keyword>
<comment type="caution">
    <text evidence="2">The sequence shown here is derived from an EMBL/GenBank/DDBJ whole genome shotgun (WGS) entry which is preliminary data.</text>
</comment>
<dbReference type="Proteomes" id="UP000783253">
    <property type="component" value="Unassembled WGS sequence"/>
</dbReference>
<evidence type="ECO:0000313" key="3">
    <source>
        <dbReference type="Proteomes" id="UP000783253"/>
    </source>
</evidence>
<keyword evidence="1" id="KW-1133">Transmembrane helix</keyword>
<keyword evidence="3" id="KW-1185">Reference proteome</keyword>
<keyword evidence="1" id="KW-0812">Transmembrane</keyword>
<dbReference type="EMBL" id="JAIGNK010000001">
    <property type="protein sequence ID" value="MBX7456876.1"/>
    <property type="molecule type" value="Genomic_DNA"/>
</dbReference>
<reference evidence="2 3" key="1">
    <citation type="submission" date="2021-08" db="EMBL/GenBank/DDBJ databases">
        <title>Comparative Genomics Analysis of the Genus Qipengyuania Reveals Extensive Genetic Diversity and Metabolic Versatility, Including the Description of Fifteen Novel Species.</title>
        <authorList>
            <person name="Liu Y."/>
        </authorList>
    </citation>
    <scope>NUCLEOTIDE SEQUENCE [LARGE SCALE GENOMIC DNA]</scope>
    <source>
        <strain evidence="2 3">1NDH17</strain>
    </source>
</reference>
<accession>A0ABS7IU21</accession>
<evidence type="ECO:0000256" key="1">
    <source>
        <dbReference type="SAM" id="Phobius"/>
    </source>
</evidence>
<protein>
    <recommendedName>
        <fullName evidence="4">DUF4131 domain-containing protein</fullName>
    </recommendedName>
</protein>
<name>A0ABS7IU21_9SPHN</name>
<feature type="transmembrane region" description="Helical" evidence="1">
    <location>
        <begin position="63"/>
        <end position="83"/>
    </location>
</feature>
<feature type="transmembrane region" description="Helical" evidence="1">
    <location>
        <begin position="38"/>
        <end position="56"/>
    </location>
</feature>
<gene>
    <name evidence="2" type="ORF">K3152_01315</name>
</gene>
<organism evidence="2 3">
    <name type="scientific">Qipengyuania polymorpha</name>
    <dbReference type="NCBI Taxonomy" id="2867234"/>
    <lineage>
        <taxon>Bacteria</taxon>
        <taxon>Pseudomonadati</taxon>
        <taxon>Pseudomonadota</taxon>
        <taxon>Alphaproteobacteria</taxon>
        <taxon>Sphingomonadales</taxon>
        <taxon>Erythrobacteraceae</taxon>
        <taxon>Qipengyuania</taxon>
    </lineage>
</organism>
<sequence>MRLRASDTDYAGTMWPTVFWAVCAIGLLIPSLMLLGSIAPNFTLFCLTYCCFLFMARRLLDGTAVHFMAFVLAIGTFILVPTVQRAIASRALELYQVEAIEPSAPIEWSGHVRVESALRSPGEYSIRRLVEELLLSGDVHTVTVADVRWSEFSELTSKKTPMVEEEMSFGWSKAGDCLARLEAHWRNPEPPPPEIGGARQREYRDRLRQLTSDCLTQTEIVEGFDWRLRYGTWREVDDTRETKIVFGRYRGEVYGDGLKVDFITLEPREGDYALRLFHPMRSAWKVPFEVRSTRFYTQLLDVSGLRIVRSYYPEEQYWRDDLGHWLGEGVARDVGYGSAIPFGFLH</sequence>
<feature type="transmembrane region" description="Helical" evidence="1">
    <location>
        <begin position="12"/>
        <end position="32"/>
    </location>
</feature>
<proteinExistence type="predicted"/>
<evidence type="ECO:0000313" key="2">
    <source>
        <dbReference type="EMBL" id="MBX7456876.1"/>
    </source>
</evidence>
<dbReference type="RefSeq" id="WP_221572298.1">
    <property type="nucleotide sequence ID" value="NZ_JAIGNK010000001.1"/>
</dbReference>